<proteinExistence type="predicted"/>
<feature type="region of interest" description="Disordered" evidence="1">
    <location>
        <begin position="56"/>
        <end position="78"/>
    </location>
</feature>
<evidence type="ECO:0000313" key="3">
    <source>
        <dbReference type="EMBL" id="CAD8758314.1"/>
    </source>
</evidence>
<dbReference type="Pfam" id="PF10604">
    <property type="entry name" value="Polyketide_cyc2"/>
    <property type="match status" value="1"/>
</dbReference>
<dbReference type="SUPFAM" id="SSF55961">
    <property type="entry name" value="Bet v1-like"/>
    <property type="match status" value="1"/>
</dbReference>
<feature type="chain" id="PRO_5036393719" description="Coenzyme Q-binding protein COQ10 START domain-containing protein" evidence="2">
    <location>
        <begin position="33"/>
        <end position="279"/>
    </location>
</feature>
<reference evidence="3" key="1">
    <citation type="submission" date="2021-01" db="EMBL/GenBank/DDBJ databases">
        <authorList>
            <person name="Corre E."/>
            <person name="Pelletier E."/>
            <person name="Niang G."/>
            <person name="Scheremetjew M."/>
            <person name="Finn R."/>
            <person name="Kale V."/>
            <person name="Holt S."/>
            <person name="Cochrane G."/>
            <person name="Meng A."/>
            <person name="Brown T."/>
            <person name="Cohen L."/>
        </authorList>
    </citation>
    <scope>NUCLEOTIDE SEQUENCE</scope>
    <source>
        <strain evidence="3">CCMP441</strain>
        <strain evidence="4">CCMP644</strain>
    </source>
</reference>
<dbReference type="Gene3D" id="3.30.530.20">
    <property type="match status" value="1"/>
</dbReference>
<dbReference type="InterPro" id="IPR019587">
    <property type="entry name" value="Polyketide_cyclase/dehydratase"/>
</dbReference>
<dbReference type="InterPro" id="IPR023393">
    <property type="entry name" value="START-like_dom_sf"/>
</dbReference>
<evidence type="ECO:0008006" key="5">
    <source>
        <dbReference type="Google" id="ProtNLM"/>
    </source>
</evidence>
<organism evidence="3">
    <name type="scientific">Hemiselmis andersenii</name>
    <name type="common">Cryptophyte alga</name>
    <dbReference type="NCBI Taxonomy" id="464988"/>
    <lineage>
        <taxon>Eukaryota</taxon>
        <taxon>Cryptophyceae</taxon>
        <taxon>Cryptomonadales</taxon>
        <taxon>Hemiselmidaceae</taxon>
        <taxon>Hemiselmis</taxon>
    </lineage>
</organism>
<dbReference type="PANTHER" id="PTHR39683">
    <property type="entry name" value="CONSERVED PROTEIN TB16.3"/>
    <property type="match status" value="1"/>
</dbReference>
<dbReference type="AlphaFoldDB" id="A0A6T8PP00"/>
<sequence length="279" mass="31079">MVRRDMGGRRMCGSVLPVVGMLFLCSFSNVAGEAVPQARGRFQGVLRGLPFLRRRDADGSDSAGKAGGSEVEGGKQRNKELDHDLALMKDSVEKSIVIDATPDEVYEVATNFEEYPKWAGVRTTKVLERNRGQPKVHMTIKMFGHNLVYVLKYKNTEGKVMTWHAVSGTIKALVGRYDFIKIGPNQTKVVYKLNVDPGFFVPGPVRKATSKMVAWCALKGLKKYTEHPSTKARLTKNTHPHIGKFSLPFTLSTLDIKPADKVKQSLWSRLWACLLCAQI</sequence>
<dbReference type="EMBL" id="HBFX01047501">
    <property type="protein sequence ID" value="CAD8977547.1"/>
    <property type="molecule type" value="Transcribed_RNA"/>
</dbReference>
<evidence type="ECO:0000313" key="4">
    <source>
        <dbReference type="EMBL" id="CAD8977547.1"/>
    </source>
</evidence>
<name>A0A6T8PP00_HEMAN</name>
<evidence type="ECO:0000256" key="2">
    <source>
        <dbReference type="SAM" id="SignalP"/>
    </source>
</evidence>
<gene>
    <name evidence="4" type="ORF">HAND00432_LOCUS28555</name>
    <name evidence="3" type="ORF">HAND1043_LOCUS24828</name>
</gene>
<feature type="signal peptide" evidence="2">
    <location>
        <begin position="1"/>
        <end position="32"/>
    </location>
</feature>
<accession>A0A6T8PP00</accession>
<protein>
    <recommendedName>
        <fullName evidence="5">Coenzyme Q-binding protein COQ10 START domain-containing protein</fullName>
    </recommendedName>
</protein>
<dbReference type="PANTHER" id="PTHR39683:SF4">
    <property type="entry name" value="COENZYME Q-BINDING PROTEIN COQ10 START DOMAIN-CONTAINING PROTEIN"/>
    <property type="match status" value="1"/>
</dbReference>
<evidence type="ECO:0000256" key="1">
    <source>
        <dbReference type="SAM" id="MobiDB-lite"/>
    </source>
</evidence>
<keyword evidence="2" id="KW-0732">Signal</keyword>
<dbReference type="EMBL" id="HBFK01040889">
    <property type="protein sequence ID" value="CAD8758314.1"/>
    <property type="molecule type" value="Transcribed_RNA"/>
</dbReference>